<dbReference type="Gene3D" id="1.10.1300.10">
    <property type="entry name" value="3'5'-cyclic nucleotide phosphodiesterase, catalytic domain"/>
    <property type="match status" value="1"/>
</dbReference>
<evidence type="ECO:0000256" key="10">
    <source>
        <dbReference type="PIRSR" id="PIRSR623088-3"/>
    </source>
</evidence>
<proteinExistence type="inferred from homology"/>
<dbReference type="InterPro" id="IPR023088">
    <property type="entry name" value="PDEase"/>
</dbReference>
<dbReference type="PROSITE" id="PS51845">
    <property type="entry name" value="PDEASE_I_2"/>
    <property type="match status" value="1"/>
</dbReference>
<evidence type="ECO:0000256" key="7">
    <source>
        <dbReference type="ARBA" id="ARBA00023149"/>
    </source>
</evidence>
<feature type="binding site" evidence="9">
    <location>
        <position position="724"/>
    </location>
    <ligand>
        <name>AMP</name>
        <dbReference type="ChEBI" id="CHEBI:456215"/>
    </ligand>
</feature>
<dbReference type="CDD" id="cd00130">
    <property type="entry name" value="PAS"/>
    <property type="match status" value="1"/>
</dbReference>
<dbReference type="Pfam" id="PF23198">
    <property type="entry name" value="PDE8A_N"/>
    <property type="match status" value="1"/>
</dbReference>
<dbReference type="SUPFAM" id="SSF109604">
    <property type="entry name" value="HD-domain/PDEase-like"/>
    <property type="match status" value="1"/>
</dbReference>
<evidence type="ECO:0000256" key="9">
    <source>
        <dbReference type="PIRSR" id="PIRSR623088-2"/>
    </source>
</evidence>
<gene>
    <name evidence="12" type="ORF">WA026_015161</name>
</gene>
<keyword evidence="6" id="KW-0378">Hydrolase</keyword>
<organism evidence="12 13">
    <name type="scientific">Henosepilachna vigintioctopunctata</name>
    <dbReference type="NCBI Taxonomy" id="420089"/>
    <lineage>
        <taxon>Eukaryota</taxon>
        <taxon>Metazoa</taxon>
        <taxon>Ecdysozoa</taxon>
        <taxon>Arthropoda</taxon>
        <taxon>Hexapoda</taxon>
        <taxon>Insecta</taxon>
        <taxon>Pterygota</taxon>
        <taxon>Neoptera</taxon>
        <taxon>Endopterygota</taxon>
        <taxon>Coleoptera</taxon>
        <taxon>Polyphaga</taxon>
        <taxon>Cucujiformia</taxon>
        <taxon>Coccinelloidea</taxon>
        <taxon>Coccinellidae</taxon>
        <taxon>Epilachninae</taxon>
        <taxon>Epilachnini</taxon>
        <taxon>Henosepilachna</taxon>
    </lineage>
</organism>
<comment type="similarity">
    <text evidence="3">Belongs to the cyclic nucleotide phosphodiesterase family. PDE8 subfamily.</text>
</comment>
<comment type="caution">
    <text evidence="12">The sequence shown here is derived from an EMBL/GenBank/DDBJ whole genome shotgun (WGS) entry which is preliminary data.</text>
</comment>
<evidence type="ECO:0000256" key="1">
    <source>
        <dbReference type="ARBA" id="ARBA00001968"/>
    </source>
</evidence>
<feature type="binding site" evidence="9">
    <location>
        <position position="672"/>
    </location>
    <ligand>
        <name>AMP</name>
        <dbReference type="ChEBI" id="CHEBI:456215"/>
    </ligand>
</feature>
<dbReference type="InterPro" id="IPR000014">
    <property type="entry name" value="PAS"/>
</dbReference>
<keyword evidence="5 10" id="KW-0479">Metal-binding</keyword>
<dbReference type="AlphaFoldDB" id="A0AAW1TNQ5"/>
<dbReference type="GO" id="GO:0006355">
    <property type="term" value="P:regulation of DNA-templated transcription"/>
    <property type="evidence" value="ECO:0007669"/>
    <property type="project" value="InterPro"/>
</dbReference>
<dbReference type="GO" id="GO:0004115">
    <property type="term" value="F:3',5'-cyclic-AMP phosphodiesterase activity"/>
    <property type="evidence" value="ECO:0007669"/>
    <property type="project" value="UniProtKB-EC"/>
</dbReference>
<dbReference type="PRINTS" id="PR00387">
    <property type="entry name" value="PDIESTERASE1"/>
</dbReference>
<dbReference type="InterPro" id="IPR035965">
    <property type="entry name" value="PAS-like_dom_sf"/>
</dbReference>
<comment type="cofactor">
    <cofactor evidence="1">
        <name>a divalent metal cation</name>
        <dbReference type="ChEBI" id="CHEBI:60240"/>
    </cofactor>
</comment>
<feature type="binding site" evidence="10">
    <location>
        <position position="551"/>
    </location>
    <ligand>
        <name>Zn(2+)</name>
        <dbReference type="ChEBI" id="CHEBI:29105"/>
        <label>1</label>
    </ligand>
</feature>
<dbReference type="InterPro" id="IPR057304">
    <property type="entry name" value="PDE8-like_REC_N"/>
</dbReference>
<dbReference type="SMART" id="SM00471">
    <property type="entry name" value="HDc"/>
    <property type="match status" value="1"/>
</dbReference>
<dbReference type="InterPro" id="IPR036971">
    <property type="entry name" value="PDEase_catalytic_dom_sf"/>
</dbReference>
<evidence type="ECO:0000313" key="12">
    <source>
        <dbReference type="EMBL" id="KAK9871913.1"/>
    </source>
</evidence>
<feature type="active site" description="Proton donor" evidence="8">
    <location>
        <position position="510"/>
    </location>
</feature>
<reference evidence="12 13" key="1">
    <citation type="submission" date="2023-03" db="EMBL/GenBank/DDBJ databases">
        <title>Genome insight into feeding habits of ladybird beetles.</title>
        <authorList>
            <person name="Li H.-S."/>
            <person name="Huang Y.-H."/>
            <person name="Pang H."/>
        </authorList>
    </citation>
    <scope>NUCLEOTIDE SEQUENCE [LARGE SCALE GENOMIC DNA]</scope>
    <source>
        <strain evidence="12">SYSU_2023b</strain>
        <tissue evidence="12">Whole body</tissue>
    </source>
</reference>
<evidence type="ECO:0000256" key="6">
    <source>
        <dbReference type="ARBA" id="ARBA00022801"/>
    </source>
</evidence>
<dbReference type="EC" id="3.1.4.53" evidence="4"/>
<dbReference type="Gene3D" id="3.30.450.20">
    <property type="entry name" value="PAS domain"/>
    <property type="match status" value="1"/>
</dbReference>
<dbReference type="PANTHER" id="PTHR11347">
    <property type="entry name" value="CYCLIC NUCLEOTIDE PHOSPHODIESTERASE"/>
    <property type="match status" value="1"/>
</dbReference>
<feature type="binding site" evidence="9">
    <location>
        <begin position="510"/>
        <end position="514"/>
    </location>
    <ligand>
        <name>AMP</name>
        <dbReference type="ChEBI" id="CHEBI:456215"/>
    </ligand>
</feature>
<accession>A0AAW1TNQ5</accession>
<evidence type="ECO:0000256" key="2">
    <source>
        <dbReference type="ARBA" id="ARBA00004703"/>
    </source>
</evidence>
<dbReference type="CDD" id="cd00077">
    <property type="entry name" value="HDc"/>
    <property type="match status" value="1"/>
</dbReference>
<name>A0AAW1TNQ5_9CUCU</name>
<dbReference type="Pfam" id="PF00989">
    <property type="entry name" value="PAS"/>
    <property type="match status" value="1"/>
</dbReference>
<evidence type="ECO:0000256" key="5">
    <source>
        <dbReference type="ARBA" id="ARBA00022723"/>
    </source>
</evidence>
<evidence type="ECO:0000256" key="3">
    <source>
        <dbReference type="ARBA" id="ARBA00006437"/>
    </source>
</evidence>
<evidence type="ECO:0000256" key="4">
    <source>
        <dbReference type="ARBA" id="ARBA00012276"/>
    </source>
</evidence>
<comment type="pathway">
    <text evidence="2">Purine metabolism; 3',5'-cyclic AMP degradation; AMP from 3',5'-cyclic AMP: step 1/1.</text>
</comment>
<feature type="binding site" evidence="10">
    <location>
        <position position="514"/>
    </location>
    <ligand>
        <name>Zn(2+)</name>
        <dbReference type="ChEBI" id="CHEBI:29105"/>
        <label>1</label>
    </ligand>
</feature>
<protein>
    <recommendedName>
        <fullName evidence="4">3',5'-cyclic-AMP phosphodiesterase</fullName>
        <ecNumber evidence="4">3.1.4.53</ecNumber>
    </recommendedName>
</protein>
<dbReference type="SUPFAM" id="SSF55785">
    <property type="entry name" value="PYP-like sensor domain (PAS domain)"/>
    <property type="match status" value="1"/>
</dbReference>
<feature type="binding site" evidence="10">
    <location>
        <position position="672"/>
    </location>
    <ligand>
        <name>Zn(2+)</name>
        <dbReference type="ChEBI" id="CHEBI:29105"/>
        <label>1</label>
    </ligand>
</feature>
<dbReference type="Gene3D" id="3.40.50.2300">
    <property type="match status" value="1"/>
</dbReference>
<evidence type="ECO:0000259" key="11">
    <source>
        <dbReference type="PROSITE" id="PS51845"/>
    </source>
</evidence>
<feature type="binding site" evidence="9">
    <location>
        <position position="551"/>
    </location>
    <ligand>
        <name>AMP</name>
        <dbReference type="ChEBI" id="CHEBI:456215"/>
    </ligand>
</feature>
<dbReference type="InterPro" id="IPR003607">
    <property type="entry name" value="HD/PDEase_dom"/>
</dbReference>
<dbReference type="InterPro" id="IPR002073">
    <property type="entry name" value="PDEase_catalytic_dom"/>
</dbReference>
<keyword evidence="13" id="KW-1185">Reference proteome</keyword>
<dbReference type="GO" id="GO:0007165">
    <property type="term" value="P:signal transduction"/>
    <property type="evidence" value="ECO:0007669"/>
    <property type="project" value="InterPro"/>
</dbReference>
<dbReference type="InterPro" id="IPR013767">
    <property type="entry name" value="PAS_fold"/>
</dbReference>
<feature type="binding site" evidence="10">
    <location>
        <position position="551"/>
    </location>
    <ligand>
        <name>Zn(2+)</name>
        <dbReference type="ChEBI" id="CHEBI:29105"/>
        <label>2</label>
    </ligand>
</feature>
<feature type="domain" description="PDEase" evidence="11">
    <location>
        <begin position="434"/>
        <end position="766"/>
    </location>
</feature>
<dbReference type="Proteomes" id="UP001431783">
    <property type="component" value="Unassembled WGS sequence"/>
</dbReference>
<dbReference type="GO" id="GO:0046872">
    <property type="term" value="F:metal ion binding"/>
    <property type="evidence" value="ECO:0007669"/>
    <property type="project" value="UniProtKB-KW"/>
</dbReference>
<evidence type="ECO:0000313" key="13">
    <source>
        <dbReference type="Proteomes" id="UP001431783"/>
    </source>
</evidence>
<dbReference type="Pfam" id="PF00233">
    <property type="entry name" value="PDEase_I"/>
    <property type="match status" value="1"/>
</dbReference>
<dbReference type="EMBL" id="JARQZJ010000008">
    <property type="protein sequence ID" value="KAK9871913.1"/>
    <property type="molecule type" value="Genomic_DNA"/>
</dbReference>
<feature type="binding site" evidence="10">
    <location>
        <position position="550"/>
    </location>
    <ligand>
        <name>Zn(2+)</name>
        <dbReference type="ChEBI" id="CHEBI:29105"/>
        <label>1</label>
    </ligand>
</feature>
<keyword evidence="7" id="KW-0114">cAMP</keyword>
<sequence>MTSMGQCSKKDASTGIDESFSKYVRESKGHIRQLIKNYAMSKEKLQEAKYGHLVAPYKPNLKFLLVFNTIDLVCEALKKAAEKVGFEVTQCSTIDNAFDEFQFKLHGLVVIDTRSLKNLDYETLCRAIRTSKGSQHAPIVAVVKKSLFERDDGGIISLLDCGFNRCIIESSSVTNYINEIIQLKVRDMKPMVQKATSQTLYTALDNCNNLVLITDENYKCQYANVVIEKKLQILQEEIVGKYLKDTVINDNALLNTIAANLLRSKEWHGETKLKKKNQDLILLNCEAFPVTCYGRMPTHFVLVFDSMHVETRDVIVSPSDGTRRSSDAKKSSLNKLMSLPLEAPIVKIVSLLDQVREKIGDNLELIDILNRAEDLLRNSNLYSAQVRESYRIKPEEPVVSELITALLNTQPQKIPITTSRRGSTDSSVIRTSRVLRELTSELDELLDNAFSWDFEVFRLENMTKNRPLQHLGMYLCERFDIANSLNCDEKTLKNWFIIIESHYHTDNFYHNSTHAADVMQATAGFLDRERIKVAMEPIDEAICLLAAAAHDVDHPGKSSAFLSNSDNPLAILYNDTTILENHHVACMFKLSLGDDRVNIFKNLDRDTYKMVRHSIIDMILATEMTKHFEHLAKFVNVFRTQGEEDDESMDYVSIALPENITLIKRMLIKCADISNPTRPFRIYVEWARRIAEEYFQQTDEEKVNGLPVVMPMFDRSTCCIPKSQIGFIDYIVNDMFEAWNAFIEMPELITYLRQNYMRWKELDEQGHRTLADIRTLQESVLLAPILPTKQKHQMAF</sequence>
<evidence type="ECO:0000256" key="8">
    <source>
        <dbReference type="PIRSR" id="PIRSR623088-1"/>
    </source>
</evidence>